<dbReference type="OrthoDB" id="267520at2"/>
<gene>
    <name evidence="4" type="ORF">LNTAR_12286</name>
</gene>
<dbReference type="RefSeq" id="WP_007278125.1">
    <property type="nucleotide sequence ID" value="NZ_ABCK01000006.1"/>
</dbReference>
<accession>A6DJQ8</accession>
<keyword evidence="2" id="KW-0812">Transmembrane</keyword>
<organism evidence="4 5">
    <name type="scientific">Lentisphaera araneosa HTCC2155</name>
    <dbReference type="NCBI Taxonomy" id="313628"/>
    <lineage>
        <taxon>Bacteria</taxon>
        <taxon>Pseudomonadati</taxon>
        <taxon>Lentisphaerota</taxon>
        <taxon>Lentisphaeria</taxon>
        <taxon>Lentisphaerales</taxon>
        <taxon>Lentisphaeraceae</taxon>
        <taxon>Lentisphaera</taxon>
    </lineage>
</organism>
<keyword evidence="2" id="KW-0472">Membrane</keyword>
<dbReference type="InterPro" id="IPR045584">
    <property type="entry name" value="Pilin-like"/>
</dbReference>
<dbReference type="Proteomes" id="UP000004947">
    <property type="component" value="Unassembled WGS sequence"/>
</dbReference>
<keyword evidence="1" id="KW-0488">Methylation</keyword>
<dbReference type="GO" id="GO:0015627">
    <property type="term" value="C:type II protein secretion system complex"/>
    <property type="evidence" value="ECO:0007669"/>
    <property type="project" value="InterPro"/>
</dbReference>
<dbReference type="STRING" id="313628.LNTAR_12286"/>
<evidence type="ECO:0000313" key="4">
    <source>
        <dbReference type="EMBL" id="EDM28132.1"/>
    </source>
</evidence>
<dbReference type="Gene3D" id="3.30.700.10">
    <property type="entry name" value="Glycoprotein, Type 4 Pilin"/>
    <property type="match status" value="1"/>
</dbReference>
<reference evidence="4 5" key="1">
    <citation type="journal article" date="2010" name="J. Bacteriol.">
        <title>Genome sequence of Lentisphaera araneosa HTCC2155T, the type species of the order Lentisphaerales in the phylum Lentisphaerae.</title>
        <authorList>
            <person name="Thrash J.C."/>
            <person name="Cho J.C."/>
            <person name="Vergin K.L."/>
            <person name="Morris R.M."/>
            <person name="Giovannoni S.J."/>
        </authorList>
    </citation>
    <scope>NUCLEOTIDE SEQUENCE [LARGE SCALE GENOMIC DNA]</scope>
    <source>
        <strain evidence="4 5">HTCC2155</strain>
    </source>
</reference>
<dbReference type="PANTHER" id="PTHR30093:SF2">
    <property type="entry name" value="TYPE II SECRETION SYSTEM PROTEIN H"/>
    <property type="match status" value="1"/>
</dbReference>
<evidence type="ECO:0000256" key="1">
    <source>
        <dbReference type="ARBA" id="ARBA00022481"/>
    </source>
</evidence>
<protein>
    <recommendedName>
        <fullName evidence="3">DUF1559 domain-containing protein</fullName>
    </recommendedName>
</protein>
<dbReference type="SUPFAM" id="SSF54523">
    <property type="entry name" value="Pili subunits"/>
    <property type="match status" value="1"/>
</dbReference>
<dbReference type="GO" id="GO:0015628">
    <property type="term" value="P:protein secretion by the type II secretion system"/>
    <property type="evidence" value="ECO:0007669"/>
    <property type="project" value="InterPro"/>
</dbReference>
<feature type="transmembrane region" description="Helical" evidence="2">
    <location>
        <begin position="6"/>
        <end position="29"/>
    </location>
</feature>
<evidence type="ECO:0000313" key="5">
    <source>
        <dbReference type="Proteomes" id="UP000004947"/>
    </source>
</evidence>
<comment type="caution">
    <text evidence="4">The sequence shown here is derived from an EMBL/GenBank/DDBJ whole genome shotgun (WGS) entry which is preliminary data.</text>
</comment>
<dbReference type="Pfam" id="PF07596">
    <property type="entry name" value="SBP_bac_10"/>
    <property type="match status" value="1"/>
</dbReference>
<dbReference type="PANTHER" id="PTHR30093">
    <property type="entry name" value="GENERAL SECRETION PATHWAY PROTEIN G"/>
    <property type="match status" value="1"/>
</dbReference>
<dbReference type="AlphaFoldDB" id="A6DJQ8"/>
<dbReference type="PRINTS" id="PR00813">
    <property type="entry name" value="BCTERIALGSPG"/>
</dbReference>
<dbReference type="InterPro" id="IPR000983">
    <property type="entry name" value="Bac_GSPG_pilin"/>
</dbReference>
<feature type="domain" description="DUF1559" evidence="3">
    <location>
        <begin position="31"/>
        <end position="203"/>
    </location>
</feature>
<sequence length="267" mass="29610">MKKLKFSLIEILVVVAIIGILASFLMPTLKKARDSARRASCMNNMKQMAIALVNYHSDNEDYYPAPNADFNNTKISWDDLLGLYDGRDLTQAQMERQNLNEADNTPSPMYLCPSNRQSRPGVNLRSYSMNAAYVNDSSAGVIAPNNLGSSISLTQISNPSDTIVNSEAQSYSNILGFYGAQGYSHARYYIENYNPDGFPLHNNDIGGVSGFYVHDDKSYKMNFSFADGHAEYRSVPSTLGSTGASNFYTGAYTNWGYLIDTPWNALK</sequence>
<proteinExistence type="predicted"/>
<evidence type="ECO:0000256" key="2">
    <source>
        <dbReference type="SAM" id="Phobius"/>
    </source>
</evidence>
<keyword evidence="5" id="KW-1185">Reference proteome</keyword>
<keyword evidence="2" id="KW-1133">Transmembrane helix</keyword>
<dbReference type="eggNOG" id="COG4968">
    <property type="taxonomic scope" value="Bacteria"/>
</dbReference>
<name>A6DJQ8_9BACT</name>
<dbReference type="InterPro" id="IPR011453">
    <property type="entry name" value="DUF1559"/>
</dbReference>
<dbReference type="NCBIfam" id="TIGR02532">
    <property type="entry name" value="IV_pilin_GFxxxE"/>
    <property type="match status" value="1"/>
</dbReference>
<dbReference type="EMBL" id="ABCK01000006">
    <property type="protein sequence ID" value="EDM28132.1"/>
    <property type="molecule type" value="Genomic_DNA"/>
</dbReference>
<dbReference type="InterPro" id="IPR012902">
    <property type="entry name" value="N_methyl_site"/>
</dbReference>
<evidence type="ECO:0000259" key="3">
    <source>
        <dbReference type="Pfam" id="PF07596"/>
    </source>
</evidence>